<feature type="compositionally biased region" description="Basic and acidic residues" evidence="1">
    <location>
        <begin position="18"/>
        <end position="39"/>
    </location>
</feature>
<reference evidence="2 3" key="1">
    <citation type="submission" date="2024-05" db="EMBL/GenBank/DDBJ databases">
        <authorList>
            <person name="Jiang F."/>
        </authorList>
    </citation>
    <scope>NUCLEOTIDE SEQUENCE [LARGE SCALE GENOMIC DNA]</scope>
    <source>
        <strain evidence="2 3">LZ166</strain>
    </source>
</reference>
<evidence type="ECO:0000313" key="2">
    <source>
        <dbReference type="EMBL" id="MEX0404347.1"/>
    </source>
</evidence>
<sequence length="88" mass="10112">MPAAEIERCSLHRRHWNDRKEDTQGHERGEEPDRERRPADGASSLIPALHCWLYRDLAEMGMRHLSFLNVCCRATTGLDVAGILSWRG</sequence>
<gene>
    <name evidence="2" type="ORF">ABGN05_01570</name>
</gene>
<keyword evidence="3" id="KW-1185">Reference proteome</keyword>
<evidence type="ECO:0000256" key="1">
    <source>
        <dbReference type="SAM" id="MobiDB-lite"/>
    </source>
</evidence>
<evidence type="ECO:0000313" key="3">
    <source>
        <dbReference type="Proteomes" id="UP001556692"/>
    </source>
</evidence>
<dbReference type="RefSeq" id="WP_367952235.1">
    <property type="nucleotide sequence ID" value="NZ_JBDPGJ010000001.1"/>
</dbReference>
<dbReference type="EMBL" id="JBDPGJ010000001">
    <property type="protein sequence ID" value="MEX0404347.1"/>
    <property type="molecule type" value="Genomic_DNA"/>
</dbReference>
<protein>
    <submittedName>
        <fullName evidence="2">Uncharacterized protein</fullName>
    </submittedName>
</protein>
<accession>A0ABV3SC86</accession>
<feature type="region of interest" description="Disordered" evidence="1">
    <location>
        <begin position="16"/>
        <end position="41"/>
    </location>
</feature>
<organism evidence="2 3">
    <name type="scientific">Aquibium pacificus</name>
    <dbReference type="NCBI Taxonomy" id="3153579"/>
    <lineage>
        <taxon>Bacteria</taxon>
        <taxon>Pseudomonadati</taxon>
        <taxon>Pseudomonadota</taxon>
        <taxon>Alphaproteobacteria</taxon>
        <taxon>Hyphomicrobiales</taxon>
        <taxon>Phyllobacteriaceae</taxon>
        <taxon>Aquibium</taxon>
    </lineage>
</organism>
<comment type="caution">
    <text evidence="2">The sequence shown here is derived from an EMBL/GenBank/DDBJ whole genome shotgun (WGS) entry which is preliminary data.</text>
</comment>
<name>A0ABV3SC86_9HYPH</name>
<proteinExistence type="predicted"/>
<dbReference type="Proteomes" id="UP001556692">
    <property type="component" value="Unassembled WGS sequence"/>
</dbReference>